<dbReference type="InterPro" id="IPR036271">
    <property type="entry name" value="Tet_transcr_reg_TetR-rel_C_sf"/>
</dbReference>
<keyword evidence="1" id="KW-0805">Transcription regulation</keyword>
<evidence type="ECO:0000256" key="2">
    <source>
        <dbReference type="ARBA" id="ARBA00023125"/>
    </source>
</evidence>
<evidence type="ECO:0000259" key="5">
    <source>
        <dbReference type="PROSITE" id="PS50977"/>
    </source>
</evidence>
<reference evidence="6 7" key="1">
    <citation type="submission" date="2020-07" db="EMBL/GenBank/DDBJ databases">
        <title>Diversity of carbapenemase encoding genes among Pseudomonas putida group clinical isolates in a tertiary Brazilian hospital.</title>
        <authorList>
            <person name="Alberto-Lei F."/>
            <person name="Nodari C.S."/>
            <person name="Streling A.P."/>
            <person name="Paulino J.T."/>
            <person name="Bessa-Neto F.O."/>
            <person name="Cayo R."/>
            <person name="Gales A.C."/>
        </authorList>
    </citation>
    <scope>NUCLEOTIDE SEQUENCE [LARGE SCALE GENOMIC DNA]</scope>
    <source>
        <strain evidence="6 7">14535</strain>
    </source>
</reference>
<dbReference type="InterPro" id="IPR001647">
    <property type="entry name" value="HTH_TetR"/>
</dbReference>
<dbReference type="PANTHER" id="PTHR30055:SF234">
    <property type="entry name" value="HTH-TYPE TRANSCRIPTIONAL REGULATOR BETI"/>
    <property type="match status" value="1"/>
</dbReference>
<evidence type="ECO:0000313" key="7">
    <source>
        <dbReference type="Proteomes" id="UP000556620"/>
    </source>
</evidence>
<feature type="domain" description="HTH tetR-type" evidence="5">
    <location>
        <begin position="11"/>
        <end position="71"/>
    </location>
</feature>
<accession>A0A7W2PRL8</accession>
<sequence>MKEQSSRLPYGEGREALMAATIDVVAEKGLRGVTYRAIAGRARVNHTLVTHHFGSIEGLLAATMEWAIERSIRESGLERITDFNEAFADSLIESVTREPELQLFQFEMLLESRRNPELRSQVEKLYSSYMSTVETALKKQGLDTANQAGIAIFAALDGLMLQFLTINEPAKIRAALVHIGHMVAAIPPLGEAVRVET</sequence>
<dbReference type="Pfam" id="PF17940">
    <property type="entry name" value="TetR_C_31"/>
    <property type="match status" value="1"/>
</dbReference>
<protein>
    <submittedName>
        <fullName evidence="6">TetR family transcriptional regulator</fullName>
    </submittedName>
</protein>
<name>A0A7W2PRL8_9PSED</name>
<evidence type="ECO:0000256" key="1">
    <source>
        <dbReference type="ARBA" id="ARBA00023015"/>
    </source>
</evidence>
<dbReference type="GO" id="GO:0000976">
    <property type="term" value="F:transcription cis-regulatory region binding"/>
    <property type="evidence" value="ECO:0007669"/>
    <property type="project" value="TreeGrafter"/>
</dbReference>
<evidence type="ECO:0000256" key="3">
    <source>
        <dbReference type="ARBA" id="ARBA00023163"/>
    </source>
</evidence>
<evidence type="ECO:0000256" key="4">
    <source>
        <dbReference type="PROSITE-ProRule" id="PRU00335"/>
    </source>
</evidence>
<dbReference type="GO" id="GO:0003700">
    <property type="term" value="F:DNA-binding transcription factor activity"/>
    <property type="evidence" value="ECO:0007669"/>
    <property type="project" value="TreeGrafter"/>
</dbReference>
<proteinExistence type="predicted"/>
<feature type="DNA-binding region" description="H-T-H motif" evidence="4">
    <location>
        <begin position="34"/>
        <end position="53"/>
    </location>
</feature>
<dbReference type="Gene3D" id="1.10.357.10">
    <property type="entry name" value="Tetracycline Repressor, domain 2"/>
    <property type="match status" value="1"/>
</dbReference>
<dbReference type="Proteomes" id="UP000556620">
    <property type="component" value="Unassembled WGS sequence"/>
</dbReference>
<dbReference type="AlphaFoldDB" id="A0A7W2PRL8"/>
<dbReference type="RefSeq" id="WP_182366515.1">
    <property type="nucleotide sequence ID" value="NZ_JACGCU010000003.1"/>
</dbReference>
<keyword evidence="2 4" id="KW-0238">DNA-binding</keyword>
<dbReference type="InterPro" id="IPR009057">
    <property type="entry name" value="Homeodomain-like_sf"/>
</dbReference>
<gene>
    <name evidence="6" type="ORF">H4C44_03230</name>
</gene>
<dbReference type="PROSITE" id="PS50977">
    <property type="entry name" value="HTH_TETR_2"/>
    <property type="match status" value="1"/>
</dbReference>
<evidence type="ECO:0000313" key="6">
    <source>
        <dbReference type="EMBL" id="MBA6058192.1"/>
    </source>
</evidence>
<dbReference type="PANTHER" id="PTHR30055">
    <property type="entry name" value="HTH-TYPE TRANSCRIPTIONAL REGULATOR RUTR"/>
    <property type="match status" value="1"/>
</dbReference>
<comment type="caution">
    <text evidence="6">The sequence shown here is derived from an EMBL/GenBank/DDBJ whole genome shotgun (WGS) entry which is preliminary data.</text>
</comment>
<dbReference type="SUPFAM" id="SSF48498">
    <property type="entry name" value="Tetracyclin repressor-like, C-terminal domain"/>
    <property type="match status" value="1"/>
</dbReference>
<dbReference type="Pfam" id="PF00440">
    <property type="entry name" value="TetR_N"/>
    <property type="match status" value="1"/>
</dbReference>
<dbReference type="InterPro" id="IPR050109">
    <property type="entry name" value="HTH-type_TetR-like_transc_reg"/>
</dbReference>
<organism evidence="6 7">
    <name type="scientific">Pseudomonas juntendi</name>
    <dbReference type="NCBI Taxonomy" id="2666183"/>
    <lineage>
        <taxon>Bacteria</taxon>
        <taxon>Pseudomonadati</taxon>
        <taxon>Pseudomonadota</taxon>
        <taxon>Gammaproteobacteria</taxon>
        <taxon>Pseudomonadales</taxon>
        <taxon>Pseudomonadaceae</taxon>
        <taxon>Pseudomonas</taxon>
    </lineage>
</organism>
<dbReference type="SUPFAM" id="SSF46689">
    <property type="entry name" value="Homeodomain-like"/>
    <property type="match status" value="1"/>
</dbReference>
<keyword evidence="3" id="KW-0804">Transcription</keyword>
<dbReference type="EMBL" id="JACGCU010000003">
    <property type="protein sequence ID" value="MBA6058192.1"/>
    <property type="molecule type" value="Genomic_DNA"/>
</dbReference>
<dbReference type="InterPro" id="IPR041583">
    <property type="entry name" value="TetR_C_31"/>
</dbReference>